<gene>
    <name evidence="1" type="ORF">IWW38_005699</name>
</gene>
<dbReference type="Proteomes" id="UP001139981">
    <property type="component" value="Unassembled WGS sequence"/>
</dbReference>
<name>A0ACC1LV05_9FUNG</name>
<keyword evidence="2" id="KW-1185">Reference proteome</keyword>
<accession>A0ACC1LV05</accession>
<evidence type="ECO:0000313" key="2">
    <source>
        <dbReference type="Proteomes" id="UP001139981"/>
    </source>
</evidence>
<organism evidence="1 2">
    <name type="scientific">Coemansia aciculifera</name>
    <dbReference type="NCBI Taxonomy" id="417176"/>
    <lineage>
        <taxon>Eukaryota</taxon>
        <taxon>Fungi</taxon>
        <taxon>Fungi incertae sedis</taxon>
        <taxon>Zoopagomycota</taxon>
        <taxon>Kickxellomycotina</taxon>
        <taxon>Kickxellomycetes</taxon>
        <taxon>Kickxellales</taxon>
        <taxon>Kickxellaceae</taxon>
        <taxon>Coemansia</taxon>
    </lineage>
</organism>
<feature type="non-terminal residue" evidence="1">
    <location>
        <position position="287"/>
    </location>
</feature>
<protein>
    <submittedName>
        <fullName evidence="1">Uncharacterized protein</fullName>
    </submittedName>
</protein>
<reference evidence="1" key="1">
    <citation type="submission" date="2022-07" db="EMBL/GenBank/DDBJ databases">
        <title>Phylogenomic reconstructions and comparative analyses of Kickxellomycotina fungi.</title>
        <authorList>
            <person name="Reynolds N.K."/>
            <person name="Stajich J.E."/>
            <person name="Barry K."/>
            <person name="Grigoriev I.V."/>
            <person name="Crous P."/>
            <person name="Smith M.E."/>
        </authorList>
    </citation>
    <scope>NUCLEOTIDE SEQUENCE</scope>
    <source>
        <strain evidence="1">CBS 190363</strain>
    </source>
</reference>
<comment type="caution">
    <text evidence="1">The sequence shown here is derived from an EMBL/GenBank/DDBJ whole genome shotgun (WGS) entry which is preliminary data.</text>
</comment>
<proteinExistence type="predicted"/>
<sequence length="287" mass="31288">MDDDRVDFIHVGTELSSAAGRQNQGQHRTWDGKPRDYSRDAFKGGFSAGYHGTVGSKEGWQSSTSFVSTRAKRAERTQMRPEDFMDDEDLADVQAAKRITVASDYRTDMERAESMTVVKESSAREGIVGILADAFATEFSAIRVSVMSSRVGESVMASMGWKPGQGLGPLTRTVDRYTDDPAKRLPPLPTPLHRLQPKTGVHGIGYGVDPSDLPTDTSNDEKSLQPLALPALGSLFKKRDKKLAGGANIQPGTDKAKKLRQQQSKSDKSKLSFGVDGDDDDDDEGTF</sequence>
<dbReference type="EMBL" id="JANBVB010002828">
    <property type="protein sequence ID" value="KAJ2882130.1"/>
    <property type="molecule type" value="Genomic_DNA"/>
</dbReference>
<evidence type="ECO:0000313" key="1">
    <source>
        <dbReference type="EMBL" id="KAJ2882130.1"/>
    </source>
</evidence>